<evidence type="ECO:0000313" key="1">
    <source>
        <dbReference type="EMBL" id="KAH8028432.1"/>
    </source>
</evidence>
<comment type="caution">
    <text evidence="1">The sequence shown here is derived from an EMBL/GenBank/DDBJ whole genome shotgun (WGS) entry which is preliminary data.</text>
</comment>
<reference evidence="1" key="1">
    <citation type="journal article" date="2020" name="Cell">
        <title>Large-Scale Comparative Analyses of Tick Genomes Elucidate Their Genetic Diversity and Vector Capacities.</title>
        <authorList>
            <consortium name="Tick Genome and Microbiome Consortium (TIGMIC)"/>
            <person name="Jia N."/>
            <person name="Wang J."/>
            <person name="Shi W."/>
            <person name="Du L."/>
            <person name="Sun Y."/>
            <person name="Zhan W."/>
            <person name="Jiang J.F."/>
            <person name="Wang Q."/>
            <person name="Zhang B."/>
            <person name="Ji P."/>
            <person name="Bell-Sakyi L."/>
            <person name="Cui X.M."/>
            <person name="Yuan T.T."/>
            <person name="Jiang B.G."/>
            <person name="Yang W.F."/>
            <person name="Lam T.T."/>
            <person name="Chang Q.C."/>
            <person name="Ding S.J."/>
            <person name="Wang X.J."/>
            <person name="Zhu J.G."/>
            <person name="Ruan X.D."/>
            <person name="Zhao L."/>
            <person name="Wei J.T."/>
            <person name="Ye R.Z."/>
            <person name="Que T.C."/>
            <person name="Du C.H."/>
            <person name="Zhou Y.H."/>
            <person name="Cheng J.X."/>
            <person name="Dai P.F."/>
            <person name="Guo W.B."/>
            <person name="Han X.H."/>
            <person name="Huang E.J."/>
            <person name="Li L.F."/>
            <person name="Wei W."/>
            <person name="Gao Y.C."/>
            <person name="Liu J.Z."/>
            <person name="Shao H.Z."/>
            <person name="Wang X."/>
            <person name="Wang C.C."/>
            <person name="Yang T.C."/>
            <person name="Huo Q.B."/>
            <person name="Li W."/>
            <person name="Chen H.Y."/>
            <person name="Chen S.E."/>
            <person name="Zhou L.G."/>
            <person name="Ni X.B."/>
            <person name="Tian J.H."/>
            <person name="Sheng Y."/>
            <person name="Liu T."/>
            <person name="Pan Y.S."/>
            <person name="Xia L.Y."/>
            <person name="Li J."/>
            <person name="Zhao F."/>
            <person name="Cao W.C."/>
        </authorList>
    </citation>
    <scope>NUCLEOTIDE SEQUENCE</scope>
    <source>
        <strain evidence="1">Rmic-2018</strain>
    </source>
</reference>
<sequence>MIVLNEFTGRATGLTSARPQPTDSMKVTESASRAKCRDMNKLPLSSVSPAVADRLKHGRIHRRLHHSLEVLKLCVSLCKVSTDDAYFVKNARAKLVDASEHQRRIDELFKQYEEVKEREAKILTDLEVRVQLAECQRSFVESLPPKSQQAASLRKVRLWPPAISLVASRLPLDPSTSRTSSLP</sequence>
<evidence type="ECO:0000313" key="2">
    <source>
        <dbReference type="Proteomes" id="UP000821866"/>
    </source>
</evidence>
<name>A0A9J6E321_RHIMP</name>
<accession>A0A9J6E321</accession>
<gene>
    <name evidence="1" type="ORF">HPB51_016883</name>
</gene>
<protein>
    <submittedName>
        <fullName evidence="1">Uncharacterized protein</fullName>
    </submittedName>
</protein>
<dbReference type="AlphaFoldDB" id="A0A9J6E321"/>
<organism evidence="1 2">
    <name type="scientific">Rhipicephalus microplus</name>
    <name type="common">Cattle tick</name>
    <name type="synonym">Boophilus microplus</name>
    <dbReference type="NCBI Taxonomy" id="6941"/>
    <lineage>
        <taxon>Eukaryota</taxon>
        <taxon>Metazoa</taxon>
        <taxon>Ecdysozoa</taxon>
        <taxon>Arthropoda</taxon>
        <taxon>Chelicerata</taxon>
        <taxon>Arachnida</taxon>
        <taxon>Acari</taxon>
        <taxon>Parasitiformes</taxon>
        <taxon>Ixodida</taxon>
        <taxon>Ixodoidea</taxon>
        <taxon>Ixodidae</taxon>
        <taxon>Rhipicephalinae</taxon>
        <taxon>Rhipicephalus</taxon>
        <taxon>Boophilus</taxon>
    </lineage>
</organism>
<dbReference type="VEuPathDB" id="VectorBase:LOC119168372"/>
<proteinExistence type="predicted"/>
<dbReference type="EMBL" id="JABSTU010000006">
    <property type="protein sequence ID" value="KAH8028432.1"/>
    <property type="molecule type" value="Genomic_DNA"/>
</dbReference>
<reference evidence="1" key="2">
    <citation type="submission" date="2021-09" db="EMBL/GenBank/DDBJ databases">
        <authorList>
            <person name="Jia N."/>
            <person name="Wang J."/>
            <person name="Shi W."/>
            <person name="Du L."/>
            <person name="Sun Y."/>
            <person name="Zhan W."/>
            <person name="Jiang J."/>
            <person name="Wang Q."/>
            <person name="Zhang B."/>
            <person name="Ji P."/>
            <person name="Sakyi L.B."/>
            <person name="Cui X."/>
            <person name="Yuan T."/>
            <person name="Jiang B."/>
            <person name="Yang W."/>
            <person name="Lam T.T.-Y."/>
            <person name="Chang Q."/>
            <person name="Ding S."/>
            <person name="Wang X."/>
            <person name="Zhu J."/>
            <person name="Ruan X."/>
            <person name="Zhao L."/>
            <person name="Wei J."/>
            <person name="Que T."/>
            <person name="Du C."/>
            <person name="Cheng J."/>
            <person name="Dai P."/>
            <person name="Han X."/>
            <person name="Huang E."/>
            <person name="Gao Y."/>
            <person name="Liu J."/>
            <person name="Shao H."/>
            <person name="Ye R."/>
            <person name="Li L."/>
            <person name="Wei W."/>
            <person name="Wang X."/>
            <person name="Wang C."/>
            <person name="Huo Q."/>
            <person name="Li W."/>
            <person name="Guo W."/>
            <person name="Chen H."/>
            <person name="Chen S."/>
            <person name="Zhou L."/>
            <person name="Zhou L."/>
            <person name="Ni X."/>
            <person name="Tian J."/>
            <person name="Zhou Y."/>
            <person name="Sheng Y."/>
            <person name="Liu T."/>
            <person name="Pan Y."/>
            <person name="Xia L."/>
            <person name="Li J."/>
            <person name="Zhao F."/>
            <person name="Cao W."/>
        </authorList>
    </citation>
    <scope>NUCLEOTIDE SEQUENCE</scope>
    <source>
        <strain evidence="1">Rmic-2018</strain>
        <tissue evidence="1">Larvae</tissue>
    </source>
</reference>
<dbReference type="Proteomes" id="UP000821866">
    <property type="component" value="Chromosome 4"/>
</dbReference>
<keyword evidence="2" id="KW-1185">Reference proteome</keyword>